<organism evidence="1 2">
    <name type="scientific">Gracilibacillus salinarum</name>
    <dbReference type="NCBI Taxonomy" id="2932255"/>
    <lineage>
        <taxon>Bacteria</taxon>
        <taxon>Bacillati</taxon>
        <taxon>Bacillota</taxon>
        <taxon>Bacilli</taxon>
        <taxon>Bacillales</taxon>
        <taxon>Bacillaceae</taxon>
        <taxon>Gracilibacillus</taxon>
    </lineage>
</organism>
<gene>
    <name evidence="1" type="ORF">MUN87_21090</name>
</gene>
<sequence>MSKKGIGYSFLTFILSVVLLGSLVACSDSESSNEQDNSSAESVAMDDYQAGDSFKAKEPVTFSTLFSDHPNYPLKEDWTFLQELTEKTNVTLDITSVPFSDYTEKRSLLISSGDAPYIIPKTYPGEETQFVASGAIIPISDYVDMMPNYQKKVEEWEIEPFLEGLRQKDGKYYVLPGLHEDVWPDYSLAVRTDIMEELGLEEPTTWEEVEEMLQEMKKAYPDSYPFSDRFQFNSTLGIAATGFGTKAGWGLGNMLEYVEEDDEFIFSPTTDEYRSMVEYFSGLVEQGLLDPESVTQEDDQAIEKFTNGKSFVINTNGQTLTQYRDTMDDTLGEGNYEIKKIVVPGGPAGQLMEGGKLENGIMFTKAAAEDPNFEAMLQFIDWLLYSDEGLEFAKWGVEGETFTKENGERQLTENITFRGMNPDGEEDLQIDHGFSGGNFSYGGPTELLHSMFSEEEVEFQNAMHETKELILPDPPIRYDATQLEQSTLLSTPIKDSVEQNTLKFIVGDRSMDEWDTFVKEIEAKNVQGYVDLANEVYQNNK</sequence>
<reference evidence="1 2" key="1">
    <citation type="submission" date="2022-04" db="EMBL/GenBank/DDBJ databases">
        <title>Gracilibacillus sp. isolated from saltern.</title>
        <authorList>
            <person name="Won M."/>
            <person name="Lee C.-M."/>
            <person name="Woen H.-Y."/>
            <person name="Kwon S.-W."/>
        </authorList>
    </citation>
    <scope>NUCLEOTIDE SEQUENCE [LARGE SCALE GENOMIC DNA]</scope>
    <source>
        <strain evidence="1 2">SSPM10-3</strain>
    </source>
</reference>
<dbReference type="Gene3D" id="3.40.190.10">
    <property type="entry name" value="Periplasmic binding protein-like II"/>
    <property type="match status" value="2"/>
</dbReference>
<dbReference type="SUPFAM" id="SSF53850">
    <property type="entry name" value="Periplasmic binding protein-like II"/>
    <property type="match status" value="1"/>
</dbReference>
<dbReference type="InterPro" id="IPR006059">
    <property type="entry name" value="SBP"/>
</dbReference>
<dbReference type="InterPro" id="IPR050490">
    <property type="entry name" value="Bact_solute-bd_prot1"/>
</dbReference>
<evidence type="ECO:0000313" key="1">
    <source>
        <dbReference type="EMBL" id="UOQ85109.1"/>
    </source>
</evidence>
<accession>A0ABY4GLM5</accession>
<dbReference type="PROSITE" id="PS51257">
    <property type="entry name" value="PROKAR_LIPOPROTEIN"/>
    <property type="match status" value="1"/>
</dbReference>
<name>A0ABY4GLM5_9BACI</name>
<protein>
    <submittedName>
        <fullName evidence="1">Extracellular solute-binding protein</fullName>
    </submittedName>
</protein>
<evidence type="ECO:0000313" key="2">
    <source>
        <dbReference type="Proteomes" id="UP000831537"/>
    </source>
</evidence>
<dbReference type="PANTHER" id="PTHR43649">
    <property type="entry name" value="ARABINOSE-BINDING PROTEIN-RELATED"/>
    <property type="match status" value="1"/>
</dbReference>
<keyword evidence="2" id="KW-1185">Reference proteome</keyword>
<dbReference type="Pfam" id="PF13416">
    <property type="entry name" value="SBP_bac_8"/>
    <property type="match status" value="1"/>
</dbReference>
<dbReference type="PANTHER" id="PTHR43649:SF17">
    <property type="entry name" value="ABC TRANSPORTER SOLUTE BINDING PROTEIN-SUGAR TRANSPORT"/>
    <property type="match status" value="1"/>
</dbReference>
<dbReference type="RefSeq" id="WP_244743815.1">
    <property type="nucleotide sequence ID" value="NZ_CP095071.1"/>
</dbReference>
<dbReference type="Proteomes" id="UP000831537">
    <property type="component" value="Chromosome"/>
</dbReference>
<dbReference type="EMBL" id="CP095071">
    <property type="protein sequence ID" value="UOQ85109.1"/>
    <property type="molecule type" value="Genomic_DNA"/>
</dbReference>
<proteinExistence type="predicted"/>
<dbReference type="CDD" id="cd13583">
    <property type="entry name" value="PBP2_AlgQ_like_4"/>
    <property type="match status" value="1"/>
</dbReference>